<proteinExistence type="predicted"/>
<dbReference type="AlphaFoldDB" id="A0A1S9ZUG1"/>
<feature type="transmembrane region" description="Helical" evidence="1">
    <location>
        <begin position="16"/>
        <end position="38"/>
    </location>
</feature>
<evidence type="ECO:0000313" key="3">
    <source>
        <dbReference type="EMBL" id="STZ13651.1"/>
    </source>
</evidence>
<name>A0A1S9ZUG1_9GAMM</name>
<gene>
    <name evidence="2" type="ORF">B0181_11125</name>
    <name evidence="3" type="ORF">NCTC10293_01229</name>
</gene>
<protein>
    <submittedName>
        <fullName evidence="2">Uncharacterized protein</fullName>
    </submittedName>
</protein>
<keyword evidence="4" id="KW-1185">Reference proteome</keyword>
<dbReference type="EMBL" id="MUXU01000086">
    <property type="protein sequence ID" value="OOR87119.1"/>
    <property type="molecule type" value="Genomic_DNA"/>
</dbReference>
<evidence type="ECO:0000313" key="5">
    <source>
        <dbReference type="Proteomes" id="UP000255279"/>
    </source>
</evidence>
<dbReference type="Proteomes" id="UP000255279">
    <property type="component" value="Unassembled WGS sequence"/>
</dbReference>
<evidence type="ECO:0000256" key="1">
    <source>
        <dbReference type="SAM" id="Phobius"/>
    </source>
</evidence>
<evidence type="ECO:0000313" key="4">
    <source>
        <dbReference type="Proteomes" id="UP000190435"/>
    </source>
</evidence>
<dbReference type="EMBL" id="UGQE01000002">
    <property type="protein sequence ID" value="STZ13651.1"/>
    <property type="molecule type" value="Genomic_DNA"/>
</dbReference>
<organism evidence="2 4">
    <name type="scientific">Moraxella caviae</name>
    <dbReference type="NCBI Taxonomy" id="34060"/>
    <lineage>
        <taxon>Bacteria</taxon>
        <taxon>Pseudomonadati</taxon>
        <taxon>Pseudomonadota</taxon>
        <taxon>Gammaproteobacteria</taxon>
        <taxon>Moraxellales</taxon>
        <taxon>Moraxellaceae</taxon>
        <taxon>Moraxella</taxon>
    </lineage>
</organism>
<sequence>MTDKKVSGYYITGAGYFYLIFGGAIMIFVVCSMLYYVVSHNAMQLSTAIKLLLMVVFFTLGIKLNVSKLFKALLIIASLTCLMLI</sequence>
<reference evidence="2 4" key="1">
    <citation type="submission" date="2017-02" db="EMBL/GenBank/DDBJ databases">
        <title>Draft genome sequence of Moraxella caviae CCUG 355 type strain.</title>
        <authorList>
            <person name="Engstrom-Jakobsson H."/>
            <person name="Salva-Serra F."/>
            <person name="Thorell K."/>
            <person name="Gonzales-Siles L."/>
            <person name="Karlsson R."/>
            <person name="Boulund F."/>
            <person name="Engstrand L."/>
            <person name="Moore E."/>
        </authorList>
    </citation>
    <scope>NUCLEOTIDE SEQUENCE [LARGE SCALE GENOMIC DNA]</scope>
    <source>
        <strain evidence="2 4">CCUG 355</strain>
    </source>
</reference>
<keyword evidence="1" id="KW-0812">Transmembrane</keyword>
<accession>A0A1S9ZUG1</accession>
<evidence type="ECO:0000313" key="2">
    <source>
        <dbReference type="EMBL" id="OOR87119.1"/>
    </source>
</evidence>
<dbReference type="Proteomes" id="UP000190435">
    <property type="component" value="Unassembled WGS sequence"/>
</dbReference>
<keyword evidence="1" id="KW-1133">Transmembrane helix</keyword>
<reference evidence="3 5" key="2">
    <citation type="submission" date="2018-06" db="EMBL/GenBank/DDBJ databases">
        <authorList>
            <consortium name="Pathogen Informatics"/>
            <person name="Doyle S."/>
        </authorList>
    </citation>
    <scope>NUCLEOTIDE SEQUENCE [LARGE SCALE GENOMIC DNA]</scope>
    <source>
        <strain evidence="3 5">NCTC10293</strain>
    </source>
</reference>
<feature type="transmembrane region" description="Helical" evidence="1">
    <location>
        <begin position="45"/>
        <end position="62"/>
    </location>
</feature>
<dbReference type="RefSeq" id="WP_078277554.1">
    <property type="nucleotide sequence ID" value="NZ_MUXU01000086.1"/>
</dbReference>
<keyword evidence="1" id="KW-0472">Membrane</keyword>